<keyword evidence="4" id="KW-1003">Cell membrane</keyword>
<evidence type="ECO:0000256" key="9">
    <source>
        <dbReference type="ARBA" id="ARBA00023136"/>
    </source>
</evidence>
<dbReference type="Pfam" id="PF08352">
    <property type="entry name" value="oligo_HPY"/>
    <property type="match status" value="1"/>
</dbReference>
<evidence type="ECO:0000256" key="6">
    <source>
        <dbReference type="ARBA" id="ARBA00022741"/>
    </source>
</evidence>
<dbReference type="InterPro" id="IPR013563">
    <property type="entry name" value="Oligopep_ABC_C"/>
</dbReference>
<feature type="domain" description="ABC transporter" evidence="10">
    <location>
        <begin position="7"/>
        <end position="257"/>
    </location>
</feature>
<evidence type="ECO:0000256" key="5">
    <source>
        <dbReference type="ARBA" id="ARBA00022519"/>
    </source>
</evidence>
<dbReference type="InterPro" id="IPR003439">
    <property type="entry name" value="ABC_transporter-like_ATP-bd"/>
</dbReference>
<dbReference type="GO" id="GO:0005524">
    <property type="term" value="F:ATP binding"/>
    <property type="evidence" value="ECO:0007669"/>
    <property type="project" value="UniProtKB-KW"/>
</dbReference>
<proteinExistence type="inferred from homology"/>
<reference evidence="11 12" key="1">
    <citation type="journal article" date="2011" name="J. Bacteriol.">
        <title>Genome sequence of the obligate intracellular animal pathogen Chlamydia pecorum E58.</title>
        <authorList>
            <person name="Mojica S."/>
            <person name="Huot Creasy H."/>
            <person name="Daugherty S."/>
            <person name="Read T.D."/>
            <person name="Kim T."/>
            <person name="Kaltenboeck B."/>
            <person name="Bavoil P."/>
            <person name="Myers G.S."/>
        </authorList>
    </citation>
    <scope>NUCLEOTIDE SEQUENCE [LARGE SCALE GENOMIC DNA]</scope>
    <source>
        <strain evidence="11 12">E58</strain>
    </source>
</reference>
<dbReference type="SMART" id="SM00382">
    <property type="entry name" value="AAA"/>
    <property type="match status" value="1"/>
</dbReference>
<organism evidence="11 12">
    <name type="scientific">Chlamydia pecorum (strain ATCC VR-628 / DSM 29919 / E58)</name>
    <name type="common">Chlamydophila pecorum</name>
    <dbReference type="NCBI Taxonomy" id="331635"/>
    <lineage>
        <taxon>Bacteria</taxon>
        <taxon>Pseudomonadati</taxon>
        <taxon>Chlamydiota</taxon>
        <taxon>Chlamydiia</taxon>
        <taxon>Chlamydiales</taxon>
        <taxon>Chlamydiaceae</taxon>
        <taxon>Chlamydia/Chlamydophila group</taxon>
        <taxon>Chlamydia</taxon>
    </lineage>
</organism>
<evidence type="ECO:0000313" key="12">
    <source>
        <dbReference type="Proteomes" id="UP000008305"/>
    </source>
</evidence>
<dbReference type="Pfam" id="PF00005">
    <property type="entry name" value="ABC_tran"/>
    <property type="match status" value="1"/>
</dbReference>
<sequence length="323" mass="36026">MAQHPILQVENLTITLTKQRKRYTLVQSLSFELYEQQTLAIIGESGSGKTLTVHALLQLLPRPQFAVSGSIRFQGQELLSASKATLRKIIGAQIATIFQNPHASFNPVFTIEQQLQEIIRTHLHLSRDAERETLLQALYETGFHQPETCLKLYPHQLSGGMLQRVGIAMALLCSPKILIADEPTTALDVSIQYQILQLLKTLQEKTGMSLLMITHNMGVVAEIADHVLVLYGGCMAEKTSATELFHNPAHPYTQDLLKARPSVQGAVLRSFMSIPGHPPHYTALPSGCVYHPRCSQMVSSCQKQTPKESLIQKGHKVRCWLYD</sequence>
<evidence type="ECO:0000259" key="10">
    <source>
        <dbReference type="PROSITE" id="PS50893"/>
    </source>
</evidence>
<dbReference type="SUPFAM" id="SSF52540">
    <property type="entry name" value="P-loop containing nucleoside triphosphate hydrolases"/>
    <property type="match status" value="1"/>
</dbReference>
<dbReference type="InterPro" id="IPR017871">
    <property type="entry name" value="ABC_transporter-like_CS"/>
</dbReference>
<accession>A0AA34RD14</accession>
<dbReference type="RefSeq" id="WP_013712443.1">
    <property type="nucleotide sequence ID" value="NC_015408.1"/>
</dbReference>
<keyword evidence="12" id="KW-1185">Reference proteome</keyword>
<evidence type="ECO:0000256" key="7">
    <source>
        <dbReference type="ARBA" id="ARBA00022840"/>
    </source>
</evidence>
<dbReference type="EMBL" id="CP002608">
    <property type="protein sequence ID" value="AEB41365.1"/>
    <property type="molecule type" value="Genomic_DNA"/>
</dbReference>
<dbReference type="AlphaFoldDB" id="A0AA34RD14"/>
<gene>
    <name evidence="11" type="ordered locus">G5S_0365</name>
</gene>
<dbReference type="GO" id="GO:0015833">
    <property type="term" value="P:peptide transport"/>
    <property type="evidence" value="ECO:0007669"/>
    <property type="project" value="InterPro"/>
</dbReference>
<keyword evidence="7" id="KW-0067">ATP-binding</keyword>
<comment type="subcellular location">
    <subcellularLocation>
        <location evidence="1">Cell inner membrane</location>
        <topology evidence="1">Peripheral membrane protein</topology>
    </subcellularLocation>
</comment>
<dbReference type="InterPro" id="IPR050388">
    <property type="entry name" value="ABC_Ni/Peptide_Import"/>
</dbReference>
<keyword evidence="3" id="KW-0813">Transport</keyword>
<evidence type="ECO:0000256" key="8">
    <source>
        <dbReference type="ARBA" id="ARBA00022967"/>
    </source>
</evidence>
<dbReference type="NCBIfam" id="TIGR01727">
    <property type="entry name" value="oligo_HPY"/>
    <property type="match status" value="1"/>
</dbReference>
<protein>
    <submittedName>
        <fullName evidence="11">ABC ATPase dipeptide transport</fullName>
    </submittedName>
</protein>
<name>A0AA34RD14_CHLPE</name>
<dbReference type="Proteomes" id="UP000008305">
    <property type="component" value="Chromosome"/>
</dbReference>
<dbReference type="PROSITE" id="PS00211">
    <property type="entry name" value="ABC_TRANSPORTER_1"/>
    <property type="match status" value="1"/>
</dbReference>
<evidence type="ECO:0000256" key="3">
    <source>
        <dbReference type="ARBA" id="ARBA00022448"/>
    </source>
</evidence>
<dbReference type="GO" id="GO:0016887">
    <property type="term" value="F:ATP hydrolysis activity"/>
    <property type="evidence" value="ECO:0007669"/>
    <property type="project" value="InterPro"/>
</dbReference>
<dbReference type="InterPro" id="IPR027417">
    <property type="entry name" value="P-loop_NTPase"/>
</dbReference>
<comment type="similarity">
    <text evidence="2">Belongs to the ABC transporter superfamily.</text>
</comment>
<dbReference type="KEGG" id="cpm:G5S_0365"/>
<dbReference type="PANTHER" id="PTHR43297">
    <property type="entry name" value="OLIGOPEPTIDE TRANSPORT ATP-BINDING PROTEIN APPD"/>
    <property type="match status" value="1"/>
</dbReference>
<keyword evidence="5" id="KW-0997">Cell inner membrane</keyword>
<dbReference type="PROSITE" id="PS50893">
    <property type="entry name" value="ABC_TRANSPORTER_2"/>
    <property type="match status" value="1"/>
</dbReference>
<dbReference type="Gene3D" id="3.40.50.300">
    <property type="entry name" value="P-loop containing nucleotide triphosphate hydrolases"/>
    <property type="match status" value="1"/>
</dbReference>
<evidence type="ECO:0000256" key="2">
    <source>
        <dbReference type="ARBA" id="ARBA00005417"/>
    </source>
</evidence>
<dbReference type="PANTHER" id="PTHR43297:SF14">
    <property type="entry name" value="ATPASE AAA-TYPE CORE DOMAIN-CONTAINING PROTEIN"/>
    <property type="match status" value="1"/>
</dbReference>
<dbReference type="GO" id="GO:0005886">
    <property type="term" value="C:plasma membrane"/>
    <property type="evidence" value="ECO:0007669"/>
    <property type="project" value="UniProtKB-SubCell"/>
</dbReference>
<keyword evidence="6" id="KW-0547">Nucleotide-binding</keyword>
<dbReference type="CDD" id="cd03257">
    <property type="entry name" value="ABC_NikE_OppD_transporters"/>
    <property type="match status" value="1"/>
</dbReference>
<keyword evidence="9" id="KW-0472">Membrane</keyword>
<dbReference type="FunFam" id="3.40.50.300:FF:000016">
    <property type="entry name" value="Oligopeptide ABC transporter ATP-binding component"/>
    <property type="match status" value="1"/>
</dbReference>
<dbReference type="InterPro" id="IPR003593">
    <property type="entry name" value="AAA+_ATPase"/>
</dbReference>
<evidence type="ECO:0000313" key="11">
    <source>
        <dbReference type="EMBL" id="AEB41365.1"/>
    </source>
</evidence>
<evidence type="ECO:0000256" key="4">
    <source>
        <dbReference type="ARBA" id="ARBA00022475"/>
    </source>
</evidence>
<keyword evidence="8" id="KW-1278">Translocase</keyword>
<evidence type="ECO:0000256" key="1">
    <source>
        <dbReference type="ARBA" id="ARBA00004417"/>
    </source>
</evidence>